<dbReference type="EMBL" id="MHLI01000015">
    <property type="protein sequence ID" value="OGZ05167.1"/>
    <property type="molecule type" value="Genomic_DNA"/>
</dbReference>
<reference evidence="2 3" key="1">
    <citation type="journal article" date="2016" name="Nat. Commun.">
        <title>Thousands of microbial genomes shed light on interconnected biogeochemical processes in an aquifer system.</title>
        <authorList>
            <person name="Anantharaman K."/>
            <person name="Brown C.T."/>
            <person name="Hug L.A."/>
            <person name="Sharon I."/>
            <person name="Castelle C.J."/>
            <person name="Probst A.J."/>
            <person name="Thomas B.C."/>
            <person name="Singh A."/>
            <person name="Wilkins M.J."/>
            <person name="Karaoz U."/>
            <person name="Brodie E.L."/>
            <person name="Williams K.H."/>
            <person name="Hubbard S.S."/>
            <person name="Banfield J.F."/>
        </authorList>
    </citation>
    <scope>NUCLEOTIDE SEQUENCE [LARGE SCALE GENOMIC DNA]</scope>
</reference>
<feature type="transmembrane region" description="Helical" evidence="1">
    <location>
        <begin position="94"/>
        <end position="112"/>
    </location>
</feature>
<keyword evidence="1" id="KW-0812">Transmembrane</keyword>
<keyword evidence="1" id="KW-0472">Membrane</keyword>
<comment type="caution">
    <text evidence="2">The sequence shown here is derived from an EMBL/GenBank/DDBJ whole genome shotgun (WGS) entry which is preliminary data.</text>
</comment>
<accession>A0A1G2CV84</accession>
<proteinExistence type="predicted"/>
<dbReference type="AlphaFoldDB" id="A0A1G2CV84"/>
<dbReference type="Proteomes" id="UP000177122">
    <property type="component" value="Unassembled WGS sequence"/>
</dbReference>
<feature type="transmembrane region" description="Helical" evidence="1">
    <location>
        <begin position="69"/>
        <end position="88"/>
    </location>
</feature>
<name>A0A1G2CV84_9BACT</name>
<gene>
    <name evidence="2" type="ORF">A2845_02505</name>
</gene>
<evidence type="ECO:0000313" key="2">
    <source>
        <dbReference type="EMBL" id="OGZ05167.1"/>
    </source>
</evidence>
<keyword evidence="1" id="KW-1133">Transmembrane helix</keyword>
<sequence>MKYGRLECVYGNKPYFRCFLSRFNLDKKWRKGCFLDLCDLWGSVMEVEVLFKEKFVDTKKSRSVILPRFVTWLLVAAIVMFMFVLPMFPEAMTVAVLLQFAGVVLALFLYVIRLLEALVRKQEAGLPEITNRPLHLPGEAATPEQMDNLFKRPKK</sequence>
<evidence type="ECO:0000313" key="3">
    <source>
        <dbReference type="Proteomes" id="UP000177122"/>
    </source>
</evidence>
<protein>
    <submittedName>
        <fullName evidence="2">Uncharacterized protein</fullName>
    </submittedName>
</protein>
<evidence type="ECO:0000256" key="1">
    <source>
        <dbReference type="SAM" id="Phobius"/>
    </source>
</evidence>
<organism evidence="2 3">
    <name type="scientific">Candidatus Lloydbacteria bacterium RIFCSPHIGHO2_01_FULL_49_22</name>
    <dbReference type="NCBI Taxonomy" id="1798658"/>
    <lineage>
        <taxon>Bacteria</taxon>
        <taxon>Candidatus Lloydiibacteriota</taxon>
    </lineage>
</organism>